<dbReference type="AlphaFoldDB" id="A0A1H9EFX1"/>
<dbReference type="InterPro" id="IPR018551">
    <property type="entry name" value="DUF2007"/>
</dbReference>
<organism evidence="2 3">
    <name type="scientific">Solimonas aquatica</name>
    <dbReference type="NCBI Taxonomy" id="489703"/>
    <lineage>
        <taxon>Bacteria</taxon>
        <taxon>Pseudomonadati</taxon>
        <taxon>Pseudomonadota</taxon>
        <taxon>Gammaproteobacteria</taxon>
        <taxon>Nevskiales</taxon>
        <taxon>Nevskiaceae</taxon>
        <taxon>Solimonas</taxon>
    </lineage>
</organism>
<dbReference type="EMBL" id="FOFS01000005">
    <property type="protein sequence ID" value="SEQ24646.1"/>
    <property type="molecule type" value="Genomic_DNA"/>
</dbReference>
<name>A0A1H9EFX1_9GAMM</name>
<dbReference type="RefSeq" id="WP_093283928.1">
    <property type="nucleotide sequence ID" value="NZ_FOFS01000005.1"/>
</dbReference>
<sequence length="101" mass="11330">MHTLYAAANPLEAEILRAYLAEHGIRAQLLGAGLWSGLGELPADNWPRLMLDDDSQLAPARELLRRYEHRRHAGASWVCACGERSPVHFEICWSCGHERPA</sequence>
<evidence type="ECO:0000259" key="1">
    <source>
        <dbReference type="Pfam" id="PF09413"/>
    </source>
</evidence>
<dbReference type="STRING" id="489703.SAMN04488038_10524"/>
<dbReference type="OrthoDB" id="9814654at2"/>
<evidence type="ECO:0000313" key="3">
    <source>
        <dbReference type="Proteomes" id="UP000199233"/>
    </source>
</evidence>
<dbReference type="Gene3D" id="3.30.70.790">
    <property type="entry name" value="UreE, C-terminal domain"/>
    <property type="match status" value="1"/>
</dbReference>
<accession>A0A1H9EFX1</accession>
<feature type="domain" description="DUF2007" evidence="1">
    <location>
        <begin position="1"/>
        <end position="68"/>
    </location>
</feature>
<proteinExistence type="predicted"/>
<protein>
    <submittedName>
        <fullName evidence="2">Putative signal transducing protein</fullName>
    </submittedName>
</protein>
<evidence type="ECO:0000313" key="2">
    <source>
        <dbReference type="EMBL" id="SEQ24646.1"/>
    </source>
</evidence>
<keyword evidence="3" id="KW-1185">Reference proteome</keyword>
<dbReference type="Proteomes" id="UP000199233">
    <property type="component" value="Unassembled WGS sequence"/>
</dbReference>
<reference evidence="2 3" key="1">
    <citation type="submission" date="2016-10" db="EMBL/GenBank/DDBJ databases">
        <authorList>
            <person name="de Groot N.N."/>
        </authorList>
    </citation>
    <scope>NUCLEOTIDE SEQUENCE [LARGE SCALE GENOMIC DNA]</scope>
    <source>
        <strain evidence="2 3">DSM 25927</strain>
    </source>
</reference>
<dbReference type="Pfam" id="PF09413">
    <property type="entry name" value="DUF2007"/>
    <property type="match status" value="1"/>
</dbReference>
<gene>
    <name evidence="2" type="ORF">SAMN04488038_10524</name>
</gene>